<dbReference type="PANTHER" id="PTHR46600:SF11">
    <property type="entry name" value="THAP DOMAIN-CONTAINING PROTEIN 10"/>
    <property type="match status" value="1"/>
</dbReference>
<reference evidence="8" key="1">
    <citation type="submission" date="2022-01" db="EMBL/GenBank/DDBJ databases">
        <authorList>
            <person name="King R."/>
        </authorList>
    </citation>
    <scope>NUCLEOTIDE SEQUENCE</scope>
</reference>
<protein>
    <recommendedName>
        <fullName evidence="7">THAP-type domain-containing protein</fullName>
    </recommendedName>
</protein>
<dbReference type="PANTHER" id="PTHR46600">
    <property type="entry name" value="THAP DOMAIN-CONTAINING"/>
    <property type="match status" value="1"/>
</dbReference>
<name>A0A9P0CPA0_9CUCU</name>
<keyword evidence="3" id="KW-0862">Zinc</keyword>
<sequence length="194" mass="22140">MLPLPSPVVRRKYNNCSVPTCEKHYPPLQDKRFYRLPKDPKRRQQWVEILGISSELSKSRLGLSVCGDHFGDEAFTDTLRLRLNRYAKPLVPHSLVSNIVEVATSEQSVPNELSKTRVEESVHTGPTSEKIHYTIDVNGTAISLSQNKSDAEVQKKTREDKNKKVSQKNDVSVYKLPSGRKVMFYHLPILKNLK</sequence>
<evidence type="ECO:0000256" key="2">
    <source>
        <dbReference type="ARBA" id="ARBA00022771"/>
    </source>
</evidence>
<gene>
    <name evidence="8" type="ORF">PSYICH_LOCUS3946</name>
</gene>
<dbReference type="SMART" id="SM00692">
    <property type="entry name" value="DM3"/>
    <property type="match status" value="1"/>
</dbReference>
<feature type="domain" description="THAP-type" evidence="7">
    <location>
        <begin position="12"/>
        <end position="92"/>
    </location>
</feature>
<dbReference type="AlphaFoldDB" id="A0A9P0CPA0"/>
<dbReference type="InterPro" id="IPR006612">
    <property type="entry name" value="THAP_Znf"/>
</dbReference>
<evidence type="ECO:0000313" key="9">
    <source>
        <dbReference type="Proteomes" id="UP001153636"/>
    </source>
</evidence>
<evidence type="ECO:0000259" key="7">
    <source>
        <dbReference type="PROSITE" id="PS50950"/>
    </source>
</evidence>
<evidence type="ECO:0000313" key="8">
    <source>
        <dbReference type="EMBL" id="CAH1102729.1"/>
    </source>
</evidence>
<evidence type="ECO:0000256" key="5">
    <source>
        <dbReference type="PROSITE-ProRule" id="PRU00309"/>
    </source>
</evidence>
<keyword evidence="9" id="KW-1185">Reference proteome</keyword>
<dbReference type="Pfam" id="PF05485">
    <property type="entry name" value="THAP"/>
    <property type="match status" value="1"/>
</dbReference>
<dbReference type="PROSITE" id="PS50950">
    <property type="entry name" value="ZF_THAP"/>
    <property type="match status" value="1"/>
</dbReference>
<feature type="region of interest" description="Disordered" evidence="6">
    <location>
        <begin position="147"/>
        <end position="168"/>
    </location>
</feature>
<evidence type="ECO:0000256" key="4">
    <source>
        <dbReference type="ARBA" id="ARBA00023125"/>
    </source>
</evidence>
<dbReference type="GO" id="GO:0008270">
    <property type="term" value="F:zinc ion binding"/>
    <property type="evidence" value="ECO:0007669"/>
    <property type="project" value="UniProtKB-KW"/>
</dbReference>
<dbReference type="InterPro" id="IPR038441">
    <property type="entry name" value="THAP_Znf_sf"/>
</dbReference>
<dbReference type="GO" id="GO:0043565">
    <property type="term" value="F:sequence-specific DNA binding"/>
    <property type="evidence" value="ECO:0007669"/>
    <property type="project" value="InterPro"/>
</dbReference>
<dbReference type="SMART" id="SM00980">
    <property type="entry name" value="THAP"/>
    <property type="match status" value="1"/>
</dbReference>
<feature type="compositionally biased region" description="Basic and acidic residues" evidence="6">
    <location>
        <begin position="149"/>
        <end position="163"/>
    </location>
</feature>
<accession>A0A9P0CPA0</accession>
<dbReference type="InterPro" id="IPR026516">
    <property type="entry name" value="THAP1/10"/>
</dbReference>
<evidence type="ECO:0000256" key="1">
    <source>
        <dbReference type="ARBA" id="ARBA00022723"/>
    </source>
</evidence>
<keyword evidence="4 5" id="KW-0238">DNA-binding</keyword>
<dbReference type="Gene3D" id="6.20.210.20">
    <property type="entry name" value="THAP domain"/>
    <property type="match status" value="1"/>
</dbReference>
<dbReference type="EMBL" id="OV651825">
    <property type="protein sequence ID" value="CAH1102729.1"/>
    <property type="molecule type" value="Genomic_DNA"/>
</dbReference>
<keyword evidence="1" id="KW-0479">Metal-binding</keyword>
<organism evidence="8 9">
    <name type="scientific">Psylliodes chrysocephalus</name>
    <dbReference type="NCBI Taxonomy" id="3402493"/>
    <lineage>
        <taxon>Eukaryota</taxon>
        <taxon>Metazoa</taxon>
        <taxon>Ecdysozoa</taxon>
        <taxon>Arthropoda</taxon>
        <taxon>Hexapoda</taxon>
        <taxon>Insecta</taxon>
        <taxon>Pterygota</taxon>
        <taxon>Neoptera</taxon>
        <taxon>Endopterygota</taxon>
        <taxon>Coleoptera</taxon>
        <taxon>Polyphaga</taxon>
        <taxon>Cucujiformia</taxon>
        <taxon>Chrysomeloidea</taxon>
        <taxon>Chrysomelidae</taxon>
        <taxon>Galerucinae</taxon>
        <taxon>Alticini</taxon>
        <taxon>Psylliodes</taxon>
    </lineage>
</organism>
<evidence type="ECO:0000256" key="3">
    <source>
        <dbReference type="ARBA" id="ARBA00022833"/>
    </source>
</evidence>
<evidence type="ECO:0000256" key="6">
    <source>
        <dbReference type="SAM" id="MobiDB-lite"/>
    </source>
</evidence>
<dbReference type="Proteomes" id="UP001153636">
    <property type="component" value="Chromosome 13"/>
</dbReference>
<dbReference type="OrthoDB" id="7331812at2759"/>
<dbReference type="SUPFAM" id="SSF57716">
    <property type="entry name" value="Glucocorticoid receptor-like (DNA-binding domain)"/>
    <property type="match status" value="1"/>
</dbReference>
<proteinExistence type="predicted"/>
<keyword evidence="2 5" id="KW-0863">Zinc-finger</keyword>